<protein>
    <submittedName>
        <fullName evidence="5">Unannotated protein</fullName>
    </submittedName>
</protein>
<dbReference type="Pfam" id="PF00107">
    <property type="entry name" value="ADH_zinc_N"/>
    <property type="match status" value="1"/>
</dbReference>
<evidence type="ECO:0000259" key="4">
    <source>
        <dbReference type="SMART" id="SM00829"/>
    </source>
</evidence>
<dbReference type="Gene3D" id="3.90.180.10">
    <property type="entry name" value="Medium-chain alcohol dehydrogenases, catalytic domain"/>
    <property type="match status" value="1"/>
</dbReference>
<dbReference type="InterPro" id="IPR011032">
    <property type="entry name" value="GroES-like_sf"/>
</dbReference>
<dbReference type="InterPro" id="IPR013154">
    <property type="entry name" value="ADH-like_N"/>
</dbReference>
<name>A0A6J6BHZ5_9ZZZZ</name>
<dbReference type="SMART" id="SM00829">
    <property type="entry name" value="PKS_ER"/>
    <property type="match status" value="1"/>
</dbReference>
<dbReference type="GO" id="GO:0016491">
    <property type="term" value="F:oxidoreductase activity"/>
    <property type="evidence" value="ECO:0007669"/>
    <property type="project" value="UniProtKB-KW"/>
</dbReference>
<keyword evidence="3" id="KW-0560">Oxidoreductase</keyword>
<dbReference type="GO" id="GO:0008270">
    <property type="term" value="F:zinc ion binding"/>
    <property type="evidence" value="ECO:0007669"/>
    <property type="project" value="InterPro"/>
</dbReference>
<evidence type="ECO:0000256" key="1">
    <source>
        <dbReference type="ARBA" id="ARBA00022723"/>
    </source>
</evidence>
<dbReference type="InterPro" id="IPR013149">
    <property type="entry name" value="ADH-like_C"/>
</dbReference>
<keyword evidence="1" id="KW-0479">Metal-binding</keyword>
<dbReference type="InterPro" id="IPR020843">
    <property type="entry name" value="ER"/>
</dbReference>
<proteinExistence type="predicted"/>
<dbReference type="PANTHER" id="PTHR43401">
    <property type="entry name" value="L-THREONINE 3-DEHYDROGENASE"/>
    <property type="match status" value="1"/>
</dbReference>
<dbReference type="InterPro" id="IPR050129">
    <property type="entry name" value="Zn_alcohol_dh"/>
</dbReference>
<accession>A0A6J6BHZ5</accession>
<reference evidence="5" key="1">
    <citation type="submission" date="2020-05" db="EMBL/GenBank/DDBJ databases">
        <authorList>
            <person name="Chiriac C."/>
            <person name="Salcher M."/>
            <person name="Ghai R."/>
            <person name="Kavagutti S V."/>
        </authorList>
    </citation>
    <scope>NUCLEOTIDE SEQUENCE</scope>
</reference>
<evidence type="ECO:0000313" key="5">
    <source>
        <dbReference type="EMBL" id="CAB4538616.1"/>
    </source>
</evidence>
<dbReference type="AlphaFoldDB" id="A0A6J6BHZ5"/>
<feature type="domain" description="Enoyl reductase (ER)" evidence="4">
    <location>
        <begin position="11"/>
        <end position="328"/>
    </location>
</feature>
<evidence type="ECO:0000256" key="2">
    <source>
        <dbReference type="ARBA" id="ARBA00022833"/>
    </source>
</evidence>
<gene>
    <name evidence="5" type="ORF">UFOPK1493_00132</name>
</gene>
<dbReference type="EMBL" id="CAEZSR010000003">
    <property type="protein sequence ID" value="CAB4538616.1"/>
    <property type="molecule type" value="Genomic_DNA"/>
</dbReference>
<dbReference type="CDD" id="cd08260">
    <property type="entry name" value="Zn_ADH6"/>
    <property type="match status" value="1"/>
</dbReference>
<dbReference type="Pfam" id="PF08240">
    <property type="entry name" value="ADH_N"/>
    <property type="match status" value="1"/>
</dbReference>
<dbReference type="PANTHER" id="PTHR43401:SF5">
    <property type="entry name" value="ALCOHOL DEHYDROGENASE-RELATED"/>
    <property type="match status" value="1"/>
</dbReference>
<dbReference type="SUPFAM" id="SSF50129">
    <property type="entry name" value="GroES-like"/>
    <property type="match status" value="1"/>
</dbReference>
<dbReference type="InterPro" id="IPR036291">
    <property type="entry name" value="NAD(P)-bd_dom_sf"/>
</dbReference>
<dbReference type="InterPro" id="IPR002328">
    <property type="entry name" value="ADH_Zn_CS"/>
</dbReference>
<organism evidence="5">
    <name type="scientific">freshwater metagenome</name>
    <dbReference type="NCBI Taxonomy" id="449393"/>
    <lineage>
        <taxon>unclassified sequences</taxon>
        <taxon>metagenomes</taxon>
        <taxon>ecological metagenomes</taxon>
    </lineage>
</organism>
<dbReference type="PROSITE" id="PS00059">
    <property type="entry name" value="ADH_ZINC"/>
    <property type="match status" value="1"/>
</dbReference>
<keyword evidence="2" id="KW-0862">Zinc</keyword>
<sequence>MRAVLFETFGGPLDVVDVADPSAPADGVVLRVEANGVCRSDWHAWQGHDPDIVVPHVPGHELAGVVVEVGPEVRRWKVGDRVTVPFVLGCGDCPRCRAGQQQVCDRQYQPGFTGWGSMAEYVALPRADLNLVALPDALGFADAASLGCRFATSFRAVAHQARVAPGQWLAVHGCGGVGLSAIMIATALGIRTVAVDVDDEALRMAQECGATHVVDARTTDAAHAVVELTDGGAHSSMDAVGSTVTCLASIRSLRTQGRHVQVGLMVGEHSLPPIPMSLLHGREIELTGSHGMAAHAYPRMLAMVADGRLDPGRLVTSRLTLTEGMHHLARMHEFPGAGMAVVVDTGA</sequence>
<evidence type="ECO:0000256" key="3">
    <source>
        <dbReference type="ARBA" id="ARBA00023002"/>
    </source>
</evidence>
<dbReference type="SUPFAM" id="SSF51735">
    <property type="entry name" value="NAD(P)-binding Rossmann-fold domains"/>
    <property type="match status" value="1"/>
</dbReference>